<feature type="domain" description="PAS" evidence="2">
    <location>
        <begin position="191"/>
        <end position="236"/>
    </location>
</feature>
<dbReference type="CDD" id="cd01948">
    <property type="entry name" value="EAL"/>
    <property type="match status" value="1"/>
</dbReference>
<dbReference type="Pfam" id="PF08447">
    <property type="entry name" value="PAS_3"/>
    <property type="match status" value="1"/>
</dbReference>
<gene>
    <name evidence="6" type="ORF">QWY20_03320</name>
</gene>
<dbReference type="NCBIfam" id="TIGR00254">
    <property type="entry name" value="GGDEF"/>
    <property type="match status" value="1"/>
</dbReference>
<dbReference type="InterPro" id="IPR000160">
    <property type="entry name" value="GGDEF_dom"/>
</dbReference>
<keyword evidence="1" id="KW-1133">Transmembrane helix</keyword>
<dbReference type="EMBL" id="JAUHLI010000002">
    <property type="protein sequence ID" value="MEE2000469.1"/>
    <property type="molecule type" value="Genomic_DNA"/>
</dbReference>
<dbReference type="SUPFAM" id="SSF55785">
    <property type="entry name" value="PYP-like sensor domain (PAS domain)"/>
    <property type="match status" value="2"/>
</dbReference>
<dbReference type="Gene3D" id="3.30.70.270">
    <property type="match status" value="1"/>
</dbReference>
<dbReference type="Pfam" id="PF00990">
    <property type="entry name" value="GGDEF"/>
    <property type="match status" value="1"/>
</dbReference>
<dbReference type="Pfam" id="PF00563">
    <property type="entry name" value="EAL"/>
    <property type="match status" value="1"/>
</dbReference>
<dbReference type="SMART" id="SM00052">
    <property type="entry name" value="EAL"/>
    <property type="match status" value="1"/>
</dbReference>
<dbReference type="Pfam" id="PF13426">
    <property type="entry name" value="PAS_9"/>
    <property type="match status" value="1"/>
</dbReference>
<dbReference type="SMART" id="SM00091">
    <property type="entry name" value="PAS"/>
    <property type="match status" value="2"/>
</dbReference>
<feature type="domain" description="PAC" evidence="3">
    <location>
        <begin position="261"/>
        <end position="313"/>
    </location>
</feature>
<proteinExistence type="predicted"/>
<dbReference type="CDD" id="cd01949">
    <property type="entry name" value="GGDEF"/>
    <property type="match status" value="1"/>
</dbReference>
<dbReference type="InterPro" id="IPR043128">
    <property type="entry name" value="Rev_trsase/Diguanyl_cyclase"/>
</dbReference>
<keyword evidence="1" id="KW-0472">Membrane</keyword>
<reference evidence="6 7" key="1">
    <citation type="submission" date="2023-07" db="EMBL/GenBank/DDBJ databases">
        <title>Alkalimonas sp., MEB108 novel, alkaliphilic bacterium isolated from Lonar Lake, India.</title>
        <authorList>
            <person name="Joshi A."/>
            <person name="Thite S."/>
        </authorList>
    </citation>
    <scope>NUCLEOTIDE SEQUENCE [LARGE SCALE GENOMIC DNA]</scope>
    <source>
        <strain evidence="6 7">MEB108</strain>
    </source>
</reference>
<dbReference type="CDD" id="cd00130">
    <property type="entry name" value="PAS"/>
    <property type="match status" value="2"/>
</dbReference>
<dbReference type="PANTHER" id="PTHR44757:SF2">
    <property type="entry name" value="BIOFILM ARCHITECTURE MAINTENANCE PROTEIN MBAA"/>
    <property type="match status" value="1"/>
</dbReference>
<evidence type="ECO:0000313" key="7">
    <source>
        <dbReference type="Proteomes" id="UP001336314"/>
    </source>
</evidence>
<sequence>MRAGIRIKIIILSCLWALSPDTAFAMDWEAVQPYVLSGVLLLSFGALLLAHLSIVKMRRYQSRLEHSEERLRLSLWGSGDELWDWNIEQGTLYRSSSWHSPVELDPETQDIPPNRQQIHPQDLDRVSEALSMHLNQQSPYFEATYRIRSSDQQWIWVLDRGKVVSYNQQNQASRMTGTLKNIHHIKLAEERLQLFAQCLENISDAVVICDTTFRILEVNPAFSRITGKDREQVIQQPFELSLYPSRFMRDIKQALLKTSSWVGEVQEQRSDGLIYHAELSFNVVRDEQGLIQQYVAVFSDITERKTREEQLSKLANSDTLTGLPNRALFLSQLGELVEQQKRHSLLMFDLDNFKKINDSLGHQLGDGLLCKLTERLKLFPSNKGQLYRLGGDEFAILLENTNDIHTITTLAKELIKQINLPFFINQHELAISCSIGIVLYPEDGQDPQSLLRNADTAMYHAKNEGGNRYLFFNDSMNKQAVKRLQIENLIRHGLKEDFFSVYYQPKMDIHTGKLVGMEALVRFITPKRGIISPATFIPVAEETGQIVEIGAVVLRKACQQVKAWIDQELFHGRVAVNLSAKQFMLPYLCEQIDDVLQQTELPSYHLELEITEGTVMQSPTMAIDTMKKLRARGIHLAMDDFGTGYSSLAYLKQFPLNTLKIDKAFIDDMDTARGRNMVDTIVTIAHNLSLTVVAEGVEEKQQLDLLKQLRCEVIQGYYYSKPLSAEDFSQFLQQQQTPKASQIPRSVATVSAL</sequence>
<name>A0ABU7J237_9GAMM</name>
<dbReference type="PROSITE" id="PS50112">
    <property type="entry name" value="PAS"/>
    <property type="match status" value="1"/>
</dbReference>
<evidence type="ECO:0000259" key="2">
    <source>
        <dbReference type="PROSITE" id="PS50112"/>
    </source>
</evidence>
<keyword evidence="1" id="KW-0812">Transmembrane</keyword>
<feature type="transmembrane region" description="Helical" evidence="1">
    <location>
        <begin position="35"/>
        <end position="55"/>
    </location>
</feature>
<evidence type="ECO:0000259" key="3">
    <source>
        <dbReference type="PROSITE" id="PS50113"/>
    </source>
</evidence>
<feature type="domain" description="EAL" evidence="4">
    <location>
        <begin position="483"/>
        <end position="736"/>
    </location>
</feature>
<evidence type="ECO:0000259" key="4">
    <source>
        <dbReference type="PROSITE" id="PS50883"/>
    </source>
</evidence>
<dbReference type="SMART" id="SM00086">
    <property type="entry name" value="PAC"/>
    <property type="match status" value="2"/>
</dbReference>
<evidence type="ECO:0000313" key="6">
    <source>
        <dbReference type="EMBL" id="MEE2000469.1"/>
    </source>
</evidence>
<protein>
    <submittedName>
        <fullName evidence="6">EAL domain-containing protein</fullName>
    </submittedName>
</protein>
<evidence type="ECO:0000256" key="1">
    <source>
        <dbReference type="SAM" id="Phobius"/>
    </source>
</evidence>
<feature type="domain" description="GGDEF" evidence="5">
    <location>
        <begin position="341"/>
        <end position="474"/>
    </location>
</feature>
<evidence type="ECO:0000259" key="5">
    <source>
        <dbReference type="PROSITE" id="PS50887"/>
    </source>
</evidence>
<dbReference type="PROSITE" id="PS50883">
    <property type="entry name" value="EAL"/>
    <property type="match status" value="1"/>
</dbReference>
<dbReference type="Gene3D" id="3.20.20.450">
    <property type="entry name" value="EAL domain"/>
    <property type="match status" value="1"/>
</dbReference>
<dbReference type="RefSeq" id="WP_407935390.1">
    <property type="nucleotide sequence ID" value="NZ_JAUHLI010000002.1"/>
</dbReference>
<dbReference type="InterPro" id="IPR001633">
    <property type="entry name" value="EAL_dom"/>
</dbReference>
<dbReference type="PROSITE" id="PS50887">
    <property type="entry name" value="GGDEF"/>
    <property type="match status" value="1"/>
</dbReference>
<organism evidence="6 7">
    <name type="scientific">Alkalimonas cellulosilytica</name>
    <dbReference type="NCBI Taxonomy" id="3058395"/>
    <lineage>
        <taxon>Bacteria</taxon>
        <taxon>Pseudomonadati</taxon>
        <taxon>Pseudomonadota</taxon>
        <taxon>Gammaproteobacteria</taxon>
        <taxon>Alkalimonas</taxon>
    </lineage>
</organism>
<dbReference type="InterPro" id="IPR052155">
    <property type="entry name" value="Biofilm_reg_signaling"/>
</dbReference>
<dbReference type="PANTHER" id="PTHR44757">
    <property type="entry name" value="DIGUANYLATE CYCLASE DGCP"/>
    <property type="match status" value="1"/>
</dbReference>
<dbReference type="InterPro" id="IPR035965">
    <property type="entry name" value="PAS-like_dom_sf"/>
</dbReference>
<dbReference type="Proteomes" id="UP001336314">
    <property type="component" value="Unassembled WGS sequence"/>
</dbReference>
<dbReference type="InterPro" id="IPR000014">
    <property type="entry name" value="PAS"/>
</dbReference>
<dbReference type="Gene3D" id="3.30.450.20">
    <property type="entry name" value="PAS domain"/>
    <property type="match status" value="2"/>
</dbReference>
<dbReference type="NCBIfam" id="TIGR00229">
    <property type="entry name" value="sensory_box"/>
    <property type="match status" value="1"/>
</dbReference>
<dbReference type="PROSITE" id="PS50113">
    <property type="entry name" value="PAC"/>
    <property type="match status" value="1"/>
</dbReference>
<dbReference type="InterPro" id="IPR001610">
    <property type="entry name" value="PAC"/>
</dbReference>
<dbReference type="InterPro" id="IPR029787">
    <property type="entry name" value="Nucleotide_cyclase"/>
</dbReference>
<comment type="caution">
    <text evidence="6">The sequence shown here is derived from an EMBL/GenBank/DDBJ whole genome shotgun (WGS) entry which is preliminary data.</text>
</comment>
<dbReference type="InterPro" id="IPR000700">
    <property type="entry name" value="PAS-assoc_C"/>
</dbReference>
<dbReference type="SUPFAM" id="SSF141868">
    <property type="entry name" value="EAL domain-like"/>
    <property type="match status" value="1"/>
</dbReference>
<dbReference type="InterPro" id="IPR013655">
    <property type="entry name" value="PAS_fold_3"/>
</dbReference>
<accession>A0ABU7J237</accession>
<keyword evidence="7" id="KW-1185">Reference proteome</keyword>
<dbReference type="InterPro" id="IPR035919">
    <property type="entry name" value="EAL_sf"/>
</dbReference>
<dbReference type="SMART" id="SM00267">
    <property type="entry name" value="GGDEF"/>
    <property type="match status" value="1"/>
</dbReference>
<dbReference type="SUPFAM" id="SSF55073">
    <property type="entry name" value="Nucleotide cyclase"/>
    <property type="match status" value="1"/>
</dbReference>